<dbReference type="InterPro" id="IPR006342">
    <property type="entry name" value="FkbM_mtfrase"/>
</dbReference>
<organism evidence="3 4">
    <name type="scientific">Bradyrhizobium betae</name>
    <dbReference type="NCBI Taxonomy" id="244734"/>
    <lineage>
        <taxon>Bacteria</taxon>
        <taxon>Pseudomonadati</taxon>
        <taxon>Pseudomonadota</taxon>
        <taxon>Alphaproteobacteria</taxon>
        <taxon>Hyphomicrobiales</taxon>
        <taxon>Nitrobacteraceae</taxon>
        <taxon>Bradyrhizobium</taxon>
    </lineage>
</organism>
<proteinExistence type="predicted"/>
<dbReference type="NCBIfam" id="TIGR01444">
    <property type="entry name" value="fkbM_fam"/>
    <property type="match status" value="1"/>
</dbReference>
<feature type="region of interest" description="Disordered" evidence="1">
    <location>
        <begin position="286"/>
        <end position="318"/>
    </location>
</feature>
<dbReference type="OrthoDB" id="7272699at2"/>
<dbReference type="GO" id="GO:0008168">
    <property type="term" value="F:methyltransferase activity"/>
    <property type="evidence" value="ECO:0007669"/>
    <property type="project" value="UniProtKB-KW"/>
</dbReference>
<feature type="domain" description="Methyltransferase FkbM" evidence="2">
    <location>
        <begin position="88"/>
        <end position="248"/>
    </location>
</feature>
<evidence type="ECO:0000313" key="4">
    <source>
        <dbReference type="Proteomes" id="UP000325641"/>
    </source>
</evidence>
<dbReference type="PANTHER" id="PTHR34203:SF15">
    <property type="entry name" value="SLL1173 PROTEIN"/>
    <property type="match status" value="1"/>
</dbReference>
<reference evidence="4" key="1">
    <citation type="submission" date="2019-10" db="EMBL/GenBank/DDBJ databases">
        <title>Complete Genome Sequence of Bradyrhizobium betae type strain PL7HG1T.</title>
        <authorList>
            <person name="Bromfield E.S.P."/>
            <person name="Cloutier S."/>
        </authorList>
    </citation>
    <scope>NUCLEOTIDE SEQUENCE [LARGE SCALE GENOMIC DNA]</scope>
    <source>
        <strain evidence="4">PL7HG1</strain>
    </source>
</reference>
<dbReference type="KEGG" id="bbet:F8237_26440"/>
<name>A0A5P6PB77_9BRAD</name>
<dbReference type="Proteomes" id="UP000325641">
    <property type="component" value="Chromosome"/>
</dbReference>
<dbReference type="GO" id="GO:0032259">
    <property type="term" value="P:methylation"/>
    <property type="evidence" value="ECO:0007669"/>
    <property type="project" value="UniProtKB-KW"/>
</dbReference>
<dbReference type="EMBL" id="CP044543">
    <property type="protein sequence ID" value="QFI75627.1"/>
    <property type="molecule type" value="Genomic_DNA"/>
</dbReference>
<evidence type="ECO:0000256" key="1">
    <source>
        <dbReference type="SAM" id="MobiDB-lite"/>
    </source>
</evidence>
<protein>
    <submittedName>
        <fullName evidence="3">FkbM family methyltransferase</fullName>
    </submittedName>
</protein>
<evidence type="ECO:0000259" key="2">
    <source>
        <dbReference type="Pfam" id="PF05050"/>
    </source>
</evidence>
<keyword evidence="3" id="KW-0489">Methyltransferase</keyword>
<dbReference type="SUPFAM" id="SSF53335">
    <property type="entry name" value="S-adenosyl-L-methionine-dependent methyltransferases"/>
    <property type="match status" value="1"/>
</dbReference>
<accession>A0A5P6PB77</accession>
<dbReference type="Gene3D" id="3.40.50.150">
    <property type="entry name" value="Vaccinia Virus protein VP39"/>
    <property type="match status" value="1"/>
</dbReference>
<dbReference type="AlphaFoldDB" id="A0A5P6PB77"/>
<evidence type="ECO:0000313" key="3">
    <source>
        <dbReference type="EMBL" id="QFI75627.1"/>
    </source>
</evidence>
<dbReference type="Pfam" id="PF05050">
    <property type="entry name" value="Methyltransf_21"/>
    <property type="match status" value="1"/>
</dbReference>
<dbReference type="PANTHER" id="PTHR34203">
    <property type="entry name" value="METHYLTRANSFERASE, FKBM FAMILY PROTEIN"/>
    <property type="match status" value="1"/>
</dbReference>
<keyword evidence="3" id="KW-0808">Transferase</keyword>
<gene>
    <name evidence="3" type="ORF">F8237_26440</name>
</gene>
<dbReference type="InterPro" id="IPR029063">
    <property type="entry name" value="SAM-dependent_MTases_sf"/>
</dbReference>
<dbReference type="InterPro" id="IPR052514">
    <property type="entry name" value="SAM-dependent_MTase"/>
</dbReference>
<sequence length="318" mass="34644">MPAERGFGAGAGSGIDFTEIGEVSATMFHRVLRDFAVKLFGLVAQIGFNSRLFRRVFLAFYSVYKSRLEAGPVDELRRFVPEGSVVIDVGANVGFFSLRFASWVGPRGEVILLEPEDRNFEALQSLVVREGMIERSRLMKVAAAETSGKAMLKINPQHPGDHKLSLDDTGVPIDTVRLDDLLSDKGRSRPSLIKIDVQGAELSVLRGAPDILRHARPALFVELDEDGLRKFGASVADVLCYLKDFGYDAFWLEKGGKRTAASQSDIATRIAKLGYVDVLFLNADGKSSGQEDVEAGSSFRGSGLRVPGLTGNTDKSKE</sequence>